<dbReference type="EMBL" id="SDEE01001155">
    <property type="protein sequence ID" value="RXW12684.1"/>
    <property type="molecule type" value="Genomic_DNA"/>
</dbReference>
<organism evidence="1 2">
    <name type="scientific">Candolleomyces aberdarensis</name>
    <dbReference type="NCBI Taxonomy" id="2316362"/>
    <lineage>
        <taxon>Eukaryota</taxon>
        <taxon>Fungi</taxon>
        <taxon>Dikarya</taxon>
        <taxon>Basidiomycota</taxon>
        <taxon>Agaricomycotina</taxon>
        <taxon>Agaricomycetes</taxon>
        <taxon>Agaricomycetidae</taxon>
        <taxon>Agaricales</taxon>
        <taxon>Agaricineae</taxon>
        <taxon>Psathyrellaceae</taxon>
        <taxon>Candolleomyces</taxon>
    </lineage>
</organism>
<protein>
    <submittedName>
        <fullName evidence="1">Uncharacterized protein</fullName>
    </submittedName>
</protein>
<proteinExistence type="predicted"/>
<gene>
    <name evidence="1" type="ORF">EST38_g13169</name>
</gene>
<dbReference type="Proteomes" id="UP000290288">
    <property type="component" value="Unassembled WGS sequence"/>
</dbReference>
<evidence type="ECO:0000313" key="1">
    <source>
        <dbReference type="EMBL" id="RXW12684.1"/>
    </source>
</evidence>
<comment type="caution">
    <text evidence="1">The sequence shown here is derived from an EMBL/GenBank/DDBJ whole genome shotgun (WGS) entry which is preliminary data.</text>
</comment>
<reference evidence="1 2" key="1">
    <citation type="submission" date="2019-01" db="EMBL/GenBank/DDBJ databases">
        <title>Draft genome sequence of Psathyrella aberdarensis IHI B618.</title>
        <authorList>
            <person name="Buettner E."/>
            <person name="Kellner H."/>
        </authorList>
    </citation>
    <scope>NUCLEOTIDE SEQUENCE [LARGE SCALE GENOMIC DNA]</scope>
    <source>
        <strain evidence="1 2">IHI B618</strain>
    </source>
</reference>
<keyword evidence="2" id="KW-1185">Reference proteome</keyword>
<evidence type="ECO:0000313" key="2">
    <source>
        <dbReference type="Proteomes" id="UP000290288"/>
    </source>
</evidence>
<name>A0A4Q2D2W7_9AGAR</name>
<dbReference type="AlphaFoldDB" id="A0A4Q2D2W7"/>
<sequence length="251" mass="28645">MEEKTLDSLTILSLRREDGGTNLPFTAFDLFDGIYDLFGSIRYLTLTDIDLKRSGPYPLWEADEEYPDWKNERVHFKACTAGVIDAYSTHSPGVDQELVFEHCNFYGLEYALPRTPHLTLKNLNAKSLEIAIQEGDAIKMAFEDCPELTDKVILALLKEDPEDLLLKQPNLTDLRIHGCPRVSVKALKKVVSGRQKHHLATKEMWRDIYRSDEDCHAPPLTSLILSGKNRKSVSNAMRGWFEANLEEFLEC</sequence>
<accession>A0A4Q2D2W7</accession>